<organism evidence="3 4">
    <name type="scientific">Polyangium fumosum</name>
    <dbReference type="NCBI Taxonomy" id="889272"/>
    <lineage>
        <taxon>Bacteria</taxon>
        <taxon>Pseudomonadati</taxon>
        <taxon>Myxococcota</taxon>
        <taxon>Polyangia</taxon>
        <taxon>Polyangiales</taxon>
        <taxon>Polyangiaceae</taxon>
        <taxon>Polyangium</taxon>
    </lineage>
</organism>
<evidence type="ECO:0000313" key="4">
    <source>
        <dbReference type="Proteomes" id="UP000309215"/>
    </source>
</evidence>
<feature type="region of interest" description="Disordered" evidence="1">
    <location>
        <begin position="34"/>
        <end position="92"/>
    </location>
</feature>
<comment type="caution">
    <text evidence="3">The sequence shown here is derived from an EMBL/GenBank/DDBJ whole genome shotgun (WGS) entry which is preliminary data.</text>
</comment>
<evidence type="ECO:0000256" key="1">
    <source>
        <dbReference type="SAM" id="MobiDB-lite"/>
    </source>
</evidence>
<gene>
    <name evidence="3" type="ORF">E8A74_46720</name>
</gene>
<name>A0A4U1INY7_9BACT</name>
<protein>
    <recommendedName>
        <fullName evidence="5">Collagen-like protein</fullName>
    </recommendedName>
</protein>
<dbReference type="RefSeq" id="WP_136935669.1">
    <property type="nucleotide sequence ID" value="NZ_SSMQ01000095.1"/>
</dbReference>
<reference evidence="3 4" key="1">
    <citation type="submission" date="2019-04" db="EMBL/GenBank/DDBJ databases">
        <authorList>
            <person name="Li Y."/>
            <person name="Wang J."/>
        </authorList>
    </citation>
    <scope>NUCLEOTIDE SEQUENCE [LARGE SCALE GENOMIC DNA]</scope>
    <source>
        <strain evidence="3 4">DSM 14668</strain>
    </source>
</reference>
<evidence type="ECO:0000313" key="3">
    <source>
        <dbReference type="EMBL" id="TKC95753.1"/>
    </source>
</evidence>
<dbReference type="EMBL" id="SSMQ01000095">
    <property type="protein sequence ID" value="TKC95753.1"/>
    <property type="molecule type" value="Genomic_DNA"/>
</dbReference>
<dbReference type="OrthoDB" id="5510332at2"/>
<evidence type="ECO:0000256" key="2">
    <source>
        <dbReference type="SAM" id="SignalP"/>
    </source>
</evidence>
<proteinExistence type="predicted"/>
<evidence type="ECO:0008006" key="5">
    <source>
        <dbReference type="Google" id="ProtNLM"/>
    </source>
</evidence>
<feature type="signal peptide" evidence="2">
    <location>
        <begin position="1"/>
        <end position="25"/>
    </location>
</feature>
<keyword evidence="2" id="KW-0732">Signal</keyword>
<feature type="compositionally biased region" description="Gly residues" evidence="1">
    <location>
        <begin position="34"/>
        <end position="73"/>
    </location>
</feature>
<dbReference type="PROSITE" id="PS51257">
    <property type="entry name" value="PROKAR_LIPOPROTEIN"/>
    <property type="match status" value="1"/>
</dbReference>
<sequence length="316" mass="32021">MQRAFFLFSSFALFTASALMLGCSAASTDGTFTGGQGGDAGQGQGGSGGTGGTGGQGGTAGPGGAGGDGGAGGFEFPTDGGTPDPELPAEVFGHSPDRLYKLEPYTKEVSVVGYFEGCGDVIDIAIDKDSKIVGTSFYGLYWIDKTTAKCTEIASGSYPNSLSFVPAGTLDPNHEVLVGYENATYVRIDTVTGVMTTVGSIGGGYSSSGDIVSVKGGGTYLTVKGNGCDDCLIEVNPKTGALVKNWGPVGNSDVFGIAFWAGSVYGFTNSGFLFELTFNPNGTSVTSTPIAIPGNPNLQFWGAGSTTFAPVEPPPK</sequence>
<dbReference type="Proteomes" id="UP000309215">
    <property type="component" value="Unassembled WGS sequence"/>
</dbReference>
<feature type="chain" id="PRO_5020598897" description="Collagen-like protein" evidence="2">
    <location>
        <begin position="26"/>
        <end position="316"/>
    </location>
</feature>
<keyword evidence="4" id="KW-1185">Reference proteome</keyword>
<accession>A0A4U1INY7</accession>
<dbReference type="AlphaFoldDB" id="A0A4U1INY7"/>
<dbReference type="SUPFAM" id="SSF101898">
    <property type="entry name" value="NHL repeat"/>
    <property type="match status" value="1"/>
</dbReference>